<sequence>MAVFDDLSRRSAGPRSLRIRGLVVAVVLVVLGVVLGKYATGDFESRFDLTIDSTAVGDGLAIGSDVKYRGLPVGRVDEIEPLGFGSQRVHTHIEPAVASVLTDDVTARFSSATVFGATVIELYSEGRGSPLREDTVLALGDDTETATVTGVFRRLADLTDVLDADNTERVLDLASRVSSEFGDSLKPFFDTAQMMAETQRAPLAWKLHRGGELADGLGASIGPVTDVIDQVVTSSEYFENPENSARAIKAMSGLGSGLSIPLGDLLRDNGPYLRPLLDTLLDVLLPVALSAGTLAPAYQRVPGVISGVEDAFPNVDGRTQLQLQVIVKNMPAMAGPVEAFAAGLGGVL</sequence>
<proteinExistence type="predicted"/>
<reference evidence="3 4" key="1">
    <citation type="submission" date="2021-01" db="EMBL/GenBank/DDBJ databases">
        <title>Genomics of switchgrass bacterial isolates.</title>
        <authorList>
            <person name="Shade A."/>
        </authorList>
    </citation>
    <scope>NUCLEOTIDE SEQUENCE [LARGE SCALE GENOMIC DNA]</scope>
    <source>
        <strain evidence="3 4">PvP111</strain>
    </source>
</reference>
<dbReference type="EMBL" id="JAFBBK010000001">
    <property type="protein sequence ID" value="MBM7416287.1"/>
    <property type="molecule type" value="Genomic_DNA"/>
</dbReference>
<dbReference type="InterPro" id="IPR052336">
    <property type="entry name" value="MlaD_Phospholipid_Transporter"/>
</dbReference>
<gene>
    <name evidence="3" type="ORF">JOE42_003020</name>
</gene>
<keyword evidence="1" id="KW-0472">Membrane</keyword>
<dbReference type="PANTHER" id="PTHR33371:SF16">
    <property type="entry name" value="MCE-FAMILY PROTEIN MCE3F"/>
    <property type="match status" value="1"/>
</dbReference>
<organism evidence="3 4">
    <name type="scientific">Rhodococcoides corynebacterioides</name>
    <dbReference type="NCBI Taxonomy" id="53972"/>
    <lineage>
        <taxon>Bacteria</taxon>
        <taxon>Bacillati</taxon>
        <taxon>Actinomycetota</taxon>
        <taxon>Actinomycetes</taxon>
        <taxon>Mycobacteriales</taxon>
        <taxon>Nocardiaceae</taxon>
        <taxon>Rhodococcoides</taxon>
    </lineage>
</organism>
<evidence type="ECO:0000313" key="4">
    <source>
        <dbReference type="Proteomes" id="UP000703038"/>
    </source>
</evidence>
<evidence type="ECO:0000259" key="2">
    <source>
        <dbReference type="Pfam" id="PF02470"/>
    </source>
</evidence>
<evidence type="ECO:0000256" key="1">
    <source>
        <dbReference type="SAM" id="Phobius"/>
    </source>
</evidence>
<dbReference type="Pfam" id="PF02470">
    <property type="entry name" value="MlaD"/>
    <property type="match status" value="1"/>
</dbReference>
<keyword evidence="1" id="KW-1133">Transmembrane helix</keyword>
<protein>
    <submittedName>
        <fullName evidence="3">ABC-type transporter Mla subunit MlaD</fullName>
    </submittedName>
</protein>
<dbReference type="RefSeq" id="WP_204869123.1">
    <property type="nucleotide sequence ID" value="NZ_JAFBBK010000001.1"/>
</dbReference>
<name>A0ABS2KWK5_9NOCA</name>
<dbReference type="PANTHER" id="PTHR33371">
    <property type="entry name" value="INTERMEMBRANE PHOSPHOLIPID TRANSPORT SYSTEM BINDING PROTEIN MLAD-RELATED"/>
    <property type="match status" value="1"/>
</dbReference>
<comment type="caution">
    <text evidence="3">The sequence shown here is derived from an EMBL/GenBank/DDBJ whole genome shotgun (WGS) entry which is preliminary data.</text>
</comment>
<dbReference type="Proteomes" id="UP000703038">
    <property type="component" value="Unassembled WGS sequence"/>
</dbReference>
<evidence type="ECO:0000313" key="3">
    <source>
        <dbReference type="EMBL" id="MBM7416287.1"/>
    </source>
</evidence>
<dbReference type="InterPro" id="IPR003399">
    <property type="entry name" value="Mce/MlaD"/>
</dbReference>
<keyword evidence="4" id="KW-1185">Reference proteome</keyword>
<feature type="domain" description="Mce/MlaD" evidence="2">
    <location>
        <begin position="58"/>
        <end position="122"/>
    </location>
</feature>
<keyword evidence="1" id="KW-0812">Transmembrane</keyword>
<accession>A0ABS2KWK5</accession>
<feature type="transmembrane region" description="Helical" evidence="1">
    <location>
        <begin position="21"/>
        <end position="39"/>
    </location>
</feature>